<protein>
    <submittedName>
        <fullName evidence="1">Uncharacterized protein</fullName>
    </submittedName>
</protein>
<accession>A0A3G1A7I7</accession>
<dbReference type="Proteomes" id="UP000266720">
    <property type="component" value="Chromosome"/>
</dbReference>
<gene>
    <name evidence="1" type="ORF">TCARB_1027</name>
</gene>
<dbReference type="STRING" id="697581.TCARB_1027"/>
<sequence>MYFTPSTVASLGTGFTGEGGNVDGLVGVGSWEGCCPGWVGFGSWEGWFPGWAGFCPGGEVGFGEVGELGPVGVWGPTGVDGPVGIVGVIGFIIGGGTGCSSGLLGESG</sequence>
<evidence type="ECO:0000313" key="1">
    <source>
        <dbReference type="EMBL" id="AJB42075.1"/>
    </source>
</evidence>
<proteinExistence type="predicted"/>
<dbReference type="EMBL" id="CP007493">
    <property type="protein sequence ID" value="AJB42075.1"/>
    <property type="molecule type" value="Genomic_DNA"/>
</dbReference>
<evidence type="ECO:0000313" key="2">
    <source>
        <dbReference type="Proteomes" id="UP000266720"/>
    </source>
</evidence>
<name>A0A3G1A7I7_9CREN</name>
<reference evidence="2" key="1">
    <citation type="book" date="2010" name="EXTREMOPHILES" publisher="0:0-0">
        <title>Complete genome sequences of ten hyperthermophilic archaea reveal their metabolic capabilities and possible ecological roles.</title>
        <editorList>
            <person name="?"/>
        </editorList>
        <authorList>
            <person name="Ravin N.V."/>
            <person name="Mardanov A.V."/>
            <person name="Bonch-Osmolovskaya E.A."/>
            <person name="Skryabin K.G."/>
        </authorList>
    </citation>
    <scope>NUCLEOTIDE SEQUENCE [LARGE SCALE GENOMIC DNA]</scope>
    <source>
        <strain evidence="2">1505</strain>
    </source>
</reference>
<organism evidence="1 2">
    <name type="scientific">Thermofilum adornatum 1505</name>
    <dbReference type="NCBI Taxonomy" id="697581"/>
    <lineage>
        <taxon>Archaea</taxon>
        <taxon>Thermoproteota</taxon>
        <taxon>Thermoprotei</taxon>
        <taxon>Thermofilales</taxon>
        <taxon>Thermofilaceae</taxon>
        <taxon>Thermofilum</taxon>
    </lineage>
</organism>
<dbReference type="KEGG" id="tcb:TCARB_1027"/>
<dbReference type="AlphaFoldDB" id="A0A3G1A7I7"/>